<keyword evidence="3" id="KW-1185">Reference proteome</keyword>
<dbReference type="InterPro" id="IPR015655">
    <property type="entry name" value="PP2C"/>
</dbReference>
<dbReference type="InterPro" id="IPR036457">
    <property type="entry name" value="PPM-type-like_dom_sf"/>
</dbReference>
<name>A0ABD2Q5M7_9PLAT</name>
<evidence type="ECO:0000259" key="1">
    <source>
        <dbReference type="PROSITE" id="PS51746"/>
    </source>
</evidence>
<accession>A0ABD2Q5M7</accession>
<dbReference type="PANTHER" id="PTHR13832">
    <property type="entry name" value="PROTEIN PHOSPHATASE 2C"/>
    <property type="match status" value="1"/>
</dbReference>
<dbReference type="Proteomes" id="UP001626550">
    <property type="component" value="Unassembled WGS sequence"/>
</dbReference>
<feature type="domain" description="PPM-type phosphatase" evidence="1">
    <location>
        <begin position="116"/>
        <end position="484"/>
    </location>
</feature>
<comment type="caution">
    <text evidence="2">The sequence shown here is derived from an EMBL/GenBank/DDBJ whole genome shotgun (WGS) entry which is preliminary data.</text>
</comment>
<organism evidence="2 3">
    <name type="scientific">Cichlidogyrus casuarinus</name>
    <dbReference type="NCBI Taxonomy" id="1844966"/>
    <lineage>
        <taxon>Eukaryota</taxon>
        <taxon>Metazoa</taxon>
        <taxon>Spiralia</taxon>
        <taxon>Lophotrochozoa</taxon>
        <taxon>Platyhelminthes</taxon>
        <taxon>Monogenea</taxon>
        <taxon>Monopisthocotylea</taxon>
        <taxon>Dactylogyridea</taxon>
        <taxon>Ancyrocephalidae</taxon>
        <taxon>Cichlidogyrus</taxon>
    </lineage>
</organism>
<dbReference type="Pfam" id="PF00481">
    <property type="entry name" value="PP2C"/>
    <property type="match status" value="2"/>
</dbReference>
<dbReference type="InterPro" id="IPR001932">
    <property type="entry name" value="PPM-type_phosphatase-like_dom"/>
</dbReference>
<dbReference type="PANTHER" id="PTHR13832:SF827">
    <property type="entry name" value="PROTEIN PHOSPHATASE 1L"/>
    <property type="match status" value="1"/>
</dbReference>
<dbReference type="SUPFAM" id="SSF81606">
    <property type="entry name" value="PP2C-like"/>
    <property type="match status" value="1"/>
</dbReference>
<reference evidence="2 3" key="1">
    <citation type="submission" date="2024-11" db="EMBL/GenBank/DDBJ databases">
        <title>Adaptive evolution of stress response genes in parasites aligns with host niche diversity.</title>
        <authorList>
            <person name="Hahn C."/>
            <person name="Resl P."/>
        </authorList>
    </citation>
    <scope>NUCLEOTIDE SEQUENCE [LARGE SCALE GENOMIC DNA]</scope>
    <source>
        <strain evidence="2">EGGRZ-B1_66</strain>
        <tissue evidence="2">Body</tissue>
    </source>
</reference>
<protein>
    <recommendedName>
        <fullName evidence="1">PPM-type phosphatase domain-containing protein</fullName>
    </recommendedName>
</protein>
<gene>
    <name evidence="2" type="ORF">Ciccas_006497</name>
</gene>
<sequence length="578" mass="65055">MDFTTIIKALEKDKQLLPIYNSEIIARPPIKGVAEENVVPYLLAMAYKIIYRLDNNLANVFLKSKQKIPEITNIEKEKNGLFSYYHIYEAAFNYLIDFVNFLQKSNSAIPNFEPPLVNLDYFQEKNRRHRQEDRYFYALDLENYVKPSLARQRCGHPTMAFGVFDGHSGGEVAEHCSILAPFLLSKYVNSCPNDENSSESLSIPQVLAQVFRQLNQSILQGASKYSKERLWRGGSTGTICVIHAGKIYTAWVGDSQAWLVFQNSETKVELSQFNPDDLVNQTFIPGDVELLNSGMTVEEVANEYDADFINSSAMPLTDMLHKASNPEEFVSVARRGGIVLVKRDENLKNNNNINYNKQVMERDLWRAHNSFVPQAYELETGRVSGTCEVSRSFGDEQHIMGMHALPSITVCPLMELLDCNQPLAIVLASDGLWDNRGCSGPTVGRIVQQYSHSSPKLLKASELLAKRAFSRRSQDNITVICVQLTQLAELLRSLKGTANHLIHQPVDPNEFGLQRSGHMWPLGNRTASTTNVSWAKDTLLRGPNLPKTYSPSRPFSDSFAYSSCELGISSPVRLLELD</sequence>
<evidence type="ECO:0000313" key="2">
    <source>
        <dbReference type="EMBL" id="KAL3314874.1"/>
    </source>
</evidence>
<dbReference type="Gene3D" id="3.60.40.10">
    <property type="entry name" value="PPM-type phosphatase domain"/>
    <property type="match status" value="1"/>
</dbReference>
<dbReference type="EMBL" id="JBJKFK010000883">
    <property type="protein sequence ID" value="KAL3314874.1"/>
    <property type="molecule type" value="Genomic_DNA"/>
</dbReference>
<dbReference type="SMART" id="SM00332">
    <property type="entry name" value="PP2Cc"/>
    <property type="match status" value="1"/>
</dbReference>
<dbReference type="CDD" id="cd00143">
    <property type="entry name" value="PP2Cc"/>
    <property type="match status" value="1"/>
</dbReference>
<proteinExistence type="predicted"/>
<dbReference type="AlphaFoldDB" id="A0ABD2Q5M7"/>
<evidence type="ECO:0000313" key="3">
    <source>
        <dbReference type="Proteomes" id="UP001626550"/>
    </source>
</evidence>
<dbReference type="PROSITE" id="PS51746">
    <property type="entry name" value="PPM_2"/>
    <property type="match status" value="1"/>
</dbReference>